<dbReference type="AlphaFoldDB" id="A0A8J3T355"/>
<proteinExistence type="predicted"/>
<evidence type="ECO:0000313" key="1">
    <source>
        <dbReference type="EMBL" id="GII04386.1"/>
    </source>
</evidence>
<keyword evidence="2" id="KW-1185">Reference proteome</keyword>
<organism evidence="1 2">
    <name type="scientific">Planobispora takensis</name>
    <dbReference type="NCBI Taxonomy" id="1367882"/>
    <lineage>
        <taxon>Bacteria</taxon>
        <taxon>Bacillati</taxon>
        <taxon>Actinomycetota</taxon>
        <taxon>Actinomycetes</taxon>
        <taxon>Streptosporangiales</taxon>
        <taxon>Streptosporangiaceae</taxon>
        <taxon>Planobispora</taxon>
    </lineage>
</organism>
<dbReference type="SUPFAM" id="SSF88946">
    <property type="entry name" value="Sigma2 domain of RNA polymerase sigma factors"/>
    <property type="match status" value="1"/>
</dbReference>
<name>A0A8J3T355_9ACTN</name>
<dbReference type="EMBL" id="BOOK01000049">
    <property type="protein sequence ID" value="GII04386.1"/>
    <property type="molecule type" value="Genomic_DNA"/>
</dbReference>
<protein>
    <recommendedName>
        <fullName evidence="3">RNA polymerase subunit sigma-70</fullName>
    </recommendedName>
</protein>
<dbReference type="Gene3D" id="1.10.1740.10">
    <property type="match status" value="1"/>
</dbReference>
<dbReference type="GO" id="GO:0003700">
    <property type="term" value="F:DNA-binding transcription factor activity"/>
    <property type="evidence" value="ECO:0007669"/>
    <property type="project" value="InterPro"/>
</dbReference>
<reference evidence="1" key="1">
    <citation type="submission" date="2021-01" db="EMBL/GenBank/DDBJ databases">
        <title>Whole genome shotgun sequence of Planobispora takensis NBRC 109077.</title>
        <authorList>
            <person name="Komaki H."/>
            <person name="Tamura T."/>
        </authorList>
    </citation>
    <scope>NUCLEOTIDE SEQUENCE</scope>
    <source>
        <strain evidence="1">NBRC 109077</strain>
    </source>
</reference>
<dbReference type="GO" id="GO:0006352">
    <property type="term" value="P:DNA-templated transcription initiation"/>
    <property type="evidence" value="ECO:0007669"/>
    <property type="project" value="InterPro"/>
</dbReference>
<evidence type="ECO:0000313" key="2">
    <source>
        <dbReference type="Proteomes" id="UP000634476"/>
    </source>
</evidence>
<comment type="caution">
    <text evidence="1">The sequence shown here is derived from an EMBL/GenBank/DDBJ whole genome shotgun (WGS) entry which is preliminary data.</text>
</comment>
<dbReference type="InterPro" id="IPR013325">
    <property type="entry name" value="RNA_pol_sigma_r2"/>
</dbReference>
<dbReference type="Proteomes" id="UP000634476">
    <property type="component" value="Unassembled WGS sequence"/>
</dbReference>
<gene>
    <name evidence="1" type="ORF">Pta02_63940</name>
</gene>
<accession>A0A8J3T355</accession>
<evidence type="ECO:0008006" key="3">
    <source>
        <dbReference type="Google" id="ProtNLM"/>
    </source>
</evidence>
<sequence length="54" mass="5616">MSGVEERVLPADAIGAARGGDAGAFALLVEPLRGELHAHCYRMLGSVHDAEDAL</sequence>